<protein>
    <submittedName>
        <fullName evidence="1">Uncharacterized protein</fullName>
    </submittedName>
</protein>
<sequence length="54" mass="5944">MFACQFRLSLAIDWSLTLILARGLLVAFEDHSRSEPSIECVWAVAADCGSDRTA</sequence>
<reference evidence="1" key="1">
    <citation type="submission" date="2012-11" db="EMBL/GenBank/DDBJ databases">
        <title>Permanent draft genomes of Rhodopirellula europaea strain SH398 and 6C.</title>
        <authorList>
            <person name="Richter M."/>
            <person name="Richter-Heitmann T."/>
            <person name="Frank C."/>
            <person name="Harder J."/>
            <person name="Glockner F.O."/>
        </authorList>
    </citation>
    <scope>NUCLEOTIDE SEQUENCE</scope>
    <source>
        <strain evidence="1">6C</strain>
    </source>
</reference>
<proteinExistence type="predicted"/>
<evidence type="ECO:0000313" key="1">
    <source>
        <dbReference type="EMBL" id="EMB17353.1"/>
    </source>
</evidence>
<keyword evidence="2" id="KW-1185">Reference proteome</keyword>
<dbReference type="EMBL" id="ANMO01000097">
    <property type="protein sequence ID" value="EMB17353.1"/>
    <property type="molecule type" value="Genomic_DNA"/>
</dbReference>
<comment type="caution">
    <text evidence="1">The sequence shown here is derived from an EMBL/GenBank/DDBJ whole genome shotgun (WGS) entry which is preliminary data.</text>
</comment>
<dbReference type="PATRIC" id="fig|1263867.3.peg.2006"/>
<evidence type="ECO:0000313" key="2">
    <source>
        <dbReference type="Proteomes" id="UP000011529"/>
    </source>
</evidence>
<dbReference type="AlphaFoldDB" id="M2B6H8"/>
<organism evidence="1 2">
    <name type="scientific">Rhodopirellula europaea 6C</name>
    <dbReference type="NCBI Taxonomy" id="1263867"/>
    <lineage>
        <taxon>Bacteria</taxon>
        <taxon>Pseudomonadati</taxon>
        <taxon>Planctomycetota</taxon>
        <taxon>Planctomycetia</taxon>
        <taxon>Pirellulales</taxon>
        <taxon>Pirellulaceae</taxon>
        <taxon>Rhodopirellula</taxon>
    </lineage>
</organism>
<accession>M2B6H8</accession>
<dbReference type="Proteomes" id="UP000011529">
    <property type="component" value="Unassembled WGS sequence"/>
</dbReference>
<name>M2B6H8_9BACT</name>
<reference evidence="1" key="2">
    <citation type="journal article" date="2013" name="Mar. Genomics">
        <title>Expression of sulfatases in Rhodopirellula baltica and the diversity of sulfatases in the genus Rhodopirellula.</title>
        <authorList>
            <person name="Wegner C.E."/>
            <person name="Richter-Heitmann T."/>
            <person name="Klindworth A."/>
            <person name="Klockow C."/>
            <person name="Richter M."/>
            <person name="Achstetter T."/>
            <person name="Glockner F.O."/>
            <person name="Harder J."/>
        </authorList>
    </citation>
    <scope>NUCLEOTIDE SEQUENCE [LARGE SCALE GENOMIC DNA]</scope>
    <source>
        <strain evidence="1">6C</strain>
    </source>
</reference>
<gene>
    <name evidence="1" type="ORF">RE6C_01891</name>
</gene>